<feature type="transmembrane region" description="Helical" evidence="1">
    <location>
        <begin position="12"/>
        <end position="31"/>
    </location>
</feature>
<keyword evidence="3" id="KW-1185">Reference proteome</keyword>
<dbReference type="Proteomes" id="UP000321749">
    <property type="component" value="Unassembled WGS sequence"/>
</dbReference>
<keyword evidence="1" id="KW-0812">Transmembrane</keyword>
<keyword evidence="1" id="KW-0472">Membrane</keyword>
<dbReference type="AlphaFoldDB" id="A0AA87USD7"/>
<comment type="caution">
    <text evidence="2">The sequence shown here is derived from an EMBL/GenBank/DDBJ whole genome shotgun (WGS) entry which is preliminary data.</text>
</comment>
<proteinExistence type="predicted"/>
<name>A0AA87USD7_9MICO</name>
<feature type="transmembrane region" description="Helical" evidence="1">
    <location>
        <begin position="112"/>
        <end position="132"/>
    </location>
</feature>
<evidence type="ECO:0000313" key="2">
    <source>
        <dbReference type="EMBL" id="GEK80564.1"/>
    </source>
</evidence>
<keyword evidence="1" id="KW-1133">Transmembrane helix</keyword>
<reference evidence="2 3" key="1">
    <citation type="submission" date="2019-07" db="EMBL/GenBank/DDBJ databases">
        <title>Whole genome shotgun sequence of Agrococcus baldri NBRC 103055.</title>
        <authorList>
            <person name="Hosoyama A."/>
            <person name="Uohara A."/>
            <person name="Ohji S."/>
            <person name="Ichikawa N."/>
        </authorList>
    </citation>
    <scope>NUCLEOTIDE SEQUENCE [LARGE SCALE GENOMIC DNA]</scope>
    <source>
        <strain evidence="2 3">NBRC 103055</strain>
    </source>
</reference>
<evidence type="ECO:0000313" key="3">
    <source>
        <dbReference type="Proteomes" id="UP000321749"/>
    </source>
</evidence>
<dbReference type="EMBL" id="BJUU01000011">
    <property type="protein sequence ID" value="GEK80564.1"/>
    <property type="molecule type" value="Genomic_DNA"/>
</dbReference>
<sequence>MQLYSSRPGRAIWQVVGDLVAIGTIVAAIWISQQVREAIASLGAFGTQIEDAGGGFATTLTDAGDALAQVPFVGEGVAQPFRDGAGSADDLAAAGTALRGAVEAMATTVSTALWLLPVLLLVLIWLIPRLRFATRAGASRRLAETPAGRDLLALRALVGQPTAKVLTAAPDPLAALRTADRAGLDALAALELRAAGVRSQTA</sequence>
<evidence type="ECO:0000256" key="1">
    <source>
        <dbReference type="SAM" id="Phobius"/>
    </source>
</evidence>
<gene>
    <name evidence="2" type="ORF">ABA31_19150</name>
</gene>
<accession>A0AA87USD7</accession>
<organism evidence="2 3">
    <name type="scientific">Agrococcus baldri</name>
    <dbReference type="NCBI Taxonomy" id="153730"/>
    <lineage>
        <taxon>Bacteria</taxon>
        <taxon>Bacillati</taxon>
        <taxon>Actinomycetota</taxon>
        <taxon>Actinomycetes</taxon>
        <taxon>Micrococcales</taxon>
        <taxon>Microbacteriaceae</taxon>
        <taxon>Agrococcus</taxon>
    </lineage>
</organism>
<dbReference type="RefSeq" id="WP_146794961.1">
    <property type="nucleotide sequence ID" value="NZ_BJUU01000011.1"/>
</dbReference>
<protein>
    <submittedName>
        <fullName evidence="2">Uncharacterized protein</fullName>
    </submittedName>
</protein>